<evidence type="ECO:0000313" key="6">
    <source>
        <dbReference type="Proteomes" id="UP000198672"/>
    </source>
</evidence>
<dbReference type="STRING" id="61595.SAMN05421644_1589"/>
<keyword evidence="3" id="KW-0324">Glycolysis</keyword>
<dbReference type="GO" id="GO:0006096">
    <property type="term" value="P:glycolytic process"/>
    <property type="evidence" value="ECO:0007669"/>
    <property type="project" value="UniProtKB-UniRule"/>
</dbReference>
<dbReference type="GO" id="GO:0004340">
    <property type="term" value="F:glucokinase activity"/>
    <property type="evidence" value="ECO:0007669"/>
    <property type="project" value="UniProtKB-UniRule"/>
</dbReference>
<reference evidence="6" key="1">
    <citation type="submission" date="2016-10" db="EMBL/GenBank/DDBJ databases">
        <authorList>
            <person name="Varghese N."/>
            <person name="Submissions S."/>
        </authorList>
    </citation>
    <scope>NUCLEOTIDE SEQUENCE [LARGE SCALE GENOMIC DNA]</scope>
    <source>
        <strain evidence="6">DSM 173</strain>
    </source>
</reference>
<keyword evidence="3" id="KW-0963">Cytoplasm</keyword>
<dbReference type="Gene3D" id="3.40.367.20">
    <property type="match status" value="1"/>
</dbReference>
<dbReference type="HAMAP" id="MF_00524">
    <property type="entry name" value="Glucokinase"/>
    <property type="match status" value="1"/>
</dbReference>
<organism evidence="5 6">
    <name type="scientific">Allochromatium warmingii</name>
    <name type="common">Chromatium warmingii</name>
    <dbReference type="NCBI Taxonomy" id="61595"/>
    <lineage>
        <taxon>Bacteria</taxon>
        <taxon>Pseudomonadati</taxon>
        <taxon>Pseudomonadota</taxon>
        <taxon>Gammaproteobacteria</taxon>
        <taxon>Chromatiales</taxon>
        <taxon>Chromatiaceae</taxon>
        <taxon>Allochromatium</taxon>
    </lineage>
</organism>
<dbReference type="OrthoDB" id="9800595at2"/>
<dbReference type="EMBL" id="FNOW01000058">
    <property type="protein sequence ID" value="SDY39127.1"/>
    <property type="molecule type" value="Genomic_DNA"/>
</dbReference>
<dbReference type="NCBIfam" id="TIGR00749">
    <property type="entry name" value="glk"/>
    <property type="match status" value="1"/>
</dbReference>
<name>A0A1H3JGX3_ALLWA</name>
<dbReference type="GO" id="GO:0005536">
    <property type="term" value="F:D-glucose binding"/>
    <property type="evidence" value="ECO:0007669"/>
    <property type="project" value="InterPro"/>
</dbReference>
<proteinExistence type="inferred from homology"/>
<dbReference type="RefSeq" id="WP_091335254.1">
    <property type="nucleotide sequence ID" value="NZ_FNOW01000058.1"/>
</dbReference>
<dbReference type="AlphaFoldDB" id="A0A1H3JGX3"/>
<evidence type="ECO:0000313" key="5">
    <source>
        <dbReference type="EMBL" id="SDY39127.1"/>
    </source>
</evidence>
<feature type="binding site" evidence="3">
    <location>
        <begin position="6"/>
        <end position="11"/>
    </location>
    <ligand>
        <name>ATP</name>
        <dbReference type="ChEBI" id="CHEBI:30616"/>
    </ligand>
</feature>
<comment type="similarity">
    <text evidence="3 4">Belongs to the bacterial glucokinase family.</text>
</comment>
<dbReference type="CDD" id="cd24008">
    <property type="entry name" value="ASKHA_NBD_GLK"/>
    <property type="match status" value="1"/>
</dbReference>
<dbReference type="Gene3D" id="3.30.420.40">
    <property type="match status" value="1"/>
</dbReference>
<comment type="subcellular location">
    <subcellularLocation>
        <location evidence="3">Cytoplasm</location>
    </subcellularLocation>
</comment>
<dbReference type="InterPro" id="IPR043129">
    <property type="entry name" value="ATPase_NBD"/>
</dbReference>
<dbReference type="EC" id="2.7.1.2" evidence="3"/>
<dbReference type="Proteomes" id="UP000198672">
    <property type="component" value="Unassembled WGS sequence"/>
</dbReference>
<keyword evidence="1 3" id="KW-0808">Transferase</keyword>
<comment type="catalytic activity">
    <reaction evidence="3">
        <text>D-glucose + ATP = D-glucose 6-phosphate + ADP + H(+)</text>
        <dbReference type="Rhea" id="RHEA:17825"/>
        <dbReference type="ChEBI" id="CHEBI:4167"/>
        <dbReference type="ChEBI" id="CHEBI:15378"/>
        <dbReference type="ChEBI" id="CHEBI:30616"/>
        <dbReference type="ChEBI" id="CHEBI:61548"/>
        <dbReference type="ChEBI" id="CHEBI:456216"/>
        <dbReference type="EC" id="2.7.1.2"/>
    </reaction>
</comment>
<evidence type="ECO:0000256" key="4">
    <source>
        <dbReference type="RuleBase" id="RU004046"/>
    </source>
</evidence>
<dbReference type="PANTHER" id="PTHR47363:SF1">
    <property type="entry name" value="GLUCOKINASE"/>
    <property type="match status" value="1"/>
</dbReference>
<dbReference type="SUPFAM" id="SSF53067">
    <property type="entry name" value="Actin-like ATPase domain"/>
    <property type="match status" value="1"/>
</dbReference>
<evidence type="ECO:0000256" key="2">
    <source>
        <dbReference type="ARBA" id="ARBA00022777"/>
    </source>
</evidence>
<protein>
    <recommendedName>
        <fullName evidence="3">Glucokinase</fullName>
        <ecNumber evidence="3">2.7.1.2</ecNumber>
    </recommendedName>
    <alternativeName>
        <fullName evidence="3">Glucose kinase</fullName>
    </alternativeName>
</protein>
<gene>
    <name evidence="3" type="primary">glk</name>
    <name evidence="5" type="ORF">SAMN05421644_1589</name>
</gene>
<evidence type="ECO:0000256" key="3">
    <source>
        <dbReference type="HAMAP-Rule" id="MF_00524"/>
    </source>
</evidence>
<dbReference type="GO" id="GO:0005524">
    <property type="term" value="F:ATP binding"/>
    <property type="evidence" value="ECO:0007669"/>
    <property type="project" value="UniProtKB-UniRule"/>
</dbReference>
<dbReference type="Pfam" id="PF02685">
    <property type="entry name" value="Glucokinase"/>
    <property type="match status" value="1"/>
</dbReference>
<evidence type="ECO:0000256" key="1">
    <source>
        <dbReference type="ARBA" id="ARBA00022679"/>
    </source>
</evidence>
<dbReference type="PANTHER" id="PTHR47363">
    <property type="entry name" value="GLUCOKINASE"/>
    <property type="match status" value="1"/>
</dbReference>
<accession>A0A1H3JGX3</accession>
<dbReference type="InterPro" id="IPR003836">
    <property type="entry name" value="Glucokinase"/>
</dbReference>
<sequence>MRLLVGDIGGTKTALGLAETDGGAVRLGETRCYPSASFASLDQIVQHYLRETGATCRFAVFAVAGPVHDQRCETTNLPWVLDAEALEQSLELTCVELINDLEAVAWGVPILSSDDLAEIHPGDPGSQGNACVVAAGTGLGQAGLFWDGLRHHAFATEGGHSDFAPADDLEFALLSYLKSRFGRVSWERVVSGPGIVNLFDFLCFHHSVQPPDWLQTALDRGGDPAAIIAQSAAEGNCPLCCDTLNLFMRLYGREAGNAALKHMALGGVYLGGGIALKNLACLRRGGFLEGFFDKGRMGSLMRRMPVRVILQPNTPLLGAARFMALQ</sequence>
<keyword evidence="3" id="KW-0547">Nucleotide-binding</keyword>
<keyword evidence="6" id="KW-1185">Reference proteome</keyword>
<keyword evidence="3" id="KW-0067">ATP-binding</keyword>
<dbReference type="GO" id="GO:0005737">
    <property type="term" value="C:cytoplasm"/>
    <property type="evidence" value="ECO:0007669"/>
    <property type="project" value="UniProtKB-SubCell"/>
</dbReference>
<keyword evidence="2 3" id="KW-0418">Kinase</keyword>